<evidence type="ECO:0000313" key="10">
    <source>
        <dbReference type="EMBL" id="RXK56884.1"/>
    </source>
</evidence>
<keyword evidence="6 8" id="KW-0472">Membrane</keyword>
<dbReference type="Proteomes" id="UP000290218">
    <property type="component" value="Unassembled WGS sequence"/>
</dbReference>
<evidence type="ECO:0000259" key="9">
    <source>
        <dbReference type="PROSITE" id="PS50850"/>
    </source>
</evidence>
<feature type="domain" description="Major facilitator superfamily (MFS) profile" evidence="9">
    <location>
        <begin position="11"/>
        <end position="428"/>
    </location>
</feature>
<sequence length="435" mass="46947">MPPPTRVRYGIVAFLFIVTTVNYADRATLSIVGPTLSKDLQLDSVALGWLLSAFSWTYVALQITGGWLLDRLGTKRVYQWSILTWSFFTFLQGFVGAVGAGMTAAVTLFTLRILLGAAEAPSFPANSRIVACWFPAAERGLASAIFNSAQYFSTVLFYPLMGALTHHLGWPWVFWSMGGLGLLIGLLWPRIIHSPRDHPRVNAAEVDHIRKGGGLVDLDGAKSAGAQTRPGLIWELLGNRMLVGIFIGQYCINVLTWFFLTWFPIYLVKERGLTILKVGFIAVLPALCGFVGGILGGWISDRLLKRGCSLSFARKLPIVTGLLLSVSMVACNYVNSTAAVIFFMSLAFFGKGVGALGWAVMSDVAPREAIGLSGGLFNTFGNLAGAITPIVIGYILAATGSFQWALVYVSAHAALAVASYLVIVGEIRRVELKAG</sequence>
<feature type="transmembrane region" description="Helical" evidence="8">
    <location>
        <begin position="169"/>
        <end position="188"/>
    </location>
</feature>
<keyword evidence="3" id="KW-1003">Cell membrane</keyword>
<dbReference type="NCBIfam" id="TIGR00893">
    <property type="entry name" value="2A0114"/>
    <property type="match status" value="1"/>
</dbReference>
<proteinExistence type="inferred from homology"/>
<keyword evidence="4 8" id="KW-0812">Transmembrane</keyword>
<dbReference type="PIRSF" id="PIRSF002808">
    <property type="entry name" value="Hexose_phosphate_transp"/>
    <property type="match status" value="1"/>
</dbReference>
<keyword evidence="11" id="KW-1185">Reference proteome</keyword>
<dbReference type="InterPro" id="IPR036259">
    <property type="entry name" value="MFS_trans_sf"/>
</dbReference>
<dbReference type="PROSITE" id="PS50850">
    <property type="entry name" value="MFS"/>
    <property type="match status" value="1"/>
</dbReference>
<feature type="transmembrane region" description="Helical" evidence="8">
    <location>
        <begin position="90"/>
        <end position="115"/>
    </location>
</feature>
<comment type="similarity">
    <text evidence="7">Belongs to the major facilitator superfamily. Phthalate permease family.</text>
</comment>
<gene>
    <name evidence="10" type="ORF">ESB00_00980</name>
</gene>
<reference evidence="10 11" key="1">
    <citation type="submission" date="2019-01" db="EMBL/GenBank/DDBJ databases">
        <title>Lacunisphaera sp. strain TWA-58.</title>
        <authorList>
            <person name="Chen W.-M."/>
        </authorList>
    </citation>
    <scope>NUCLEOTIDE SEQUENCE [LARGE SCALE GENOMIC DNA]</scope>
    <source>
        <strain evidence="10 11">TWA-58</strain>
    </source>
</reference>
<feature type="transmembrane region" description="Helical" evidence="8">
    <location>
        <begin position="372"/>
        <end position="396"/>
    </location>
</feature>
<dbReference type="SUPFAM" id="SSF103473">
    <property type="entry name" value="MFS general substrate transporter"/>
    <property type="match status" value="1"/>
</dbReference>
<evidence type="ECO:0000256" key="1">
    <source>
        <dbReference type="ARBA" id="ARBA00004651"/>
    </source>
</evidence>
<dbReference type="GO" id="GO:0005886">
    <property type="term" value="C:plasma membrane"/>
    <property type="evidence" value="ECO:0007669"/>
    <property type="project" value="UniProtKB-SubCell"/>
</dbReference>
<dbReference type="FunFam" id="1.20.1250.20:FF:000010">
    <property type="entry name" value="Probable glucarate transporter"/>
    <property type="match status" value="1"/>
</dbReference>
<dbReference type="InterPro" id="IPR050382">
    <property type="entry name" value="MFS_Na/Anion_cotransporter"/>
</dbReference>
<evidence type="ECO:0000256" key="5">
    <source>
        <dbReference type="ARBA" id="ARBA00022989"/>
    </source>
</evidence>
<comment type="subcellular location">
    <subcellularLocation>
        <location evidence="1">Cell membrane</location>
        <topology evidence="1">Multi-pass membrane protein</topology>
    </subcellularLocation>
</comment>
<dbReference type="CDD" id="cd17319">
    <property type="entry name" value="MFS_ExuT_GudP_like"/>
    <property type="match status" value="1"/>
</dbReference>
<dbReference type="AlphaFoldDB" id="A0A4Q1CCM6"/>
<dbReference type="Gene3D" id="1.20.1250.20">
    <property type="entry name" value="MFS general substrate transporter like domains"/>
    <property type="match status" value="2"/>
</dbReference>
<keyword evidence="5 8" id="KW-1133">Transmembrane helix</keyword>
<dbReference type="InterPro" id="IPR020846">
    <property type="entry name" value="MFS_dom"/>
</dbReference>
<feature type="transmembrane region" description="Helical" evidence="8">
    <location>
        <begin position="242"/>
        <end position="263"/>
    </location>
</feature>
<dbReference type="Pfam" id="PF07690">
    <property type="entry name" value="MFS_1"/>
    <property type="match status" value="1"/>
</dbReference>
<dbReference type="OrthoDB" id="9773404at2"/>
<evidence type="ECO:0000313" key="11">
    <source>
        <dbReference type="Proteomes" id="UP000290218"/>
    </source>
</evidence>
<feature type="transmembrane region" description="Helical" evidence="8">
    <location>
        <begin position="7"/>
        <end position="24"/>
    </location>
</feature>
<dbReference type="GO" id="GO:0022857">
    <property type="term" value="F:transmembrane transporter activity"/>
    <property type="evidence" value="ECO:0007669"/>
    <property type="project" value="InterPro"/>
</dbReference>
<dbReference type="PANTHER" id="PTHR11662:SF399">
    <property type="entry name" value="FI19708P1-RELATED"/>
    <property type="match status" value="1"/>
</dbReference>
<feature type="transmembrane region" description="Helical" evidence="8">
    <location>
        <begin position="44"/>
        <end position="69"/>
    </location>
</feature>
<dbReference type="PANTHER" id="PTHR11662">
    <property type="entry name" value="SOLUTE CARRIER FAMILY 17"/>
    <property type="match status" value="1"/>
</dbReference>
<protein>
    <submittedName>
        <fullName evidence="10">MFS transporter</fullName>
    </submittedName>
</protein>
<dbReference type="InterPro" id="IPR011701">
    <property type="entry name" value="MFS"/>
</dbReference>
<accession>A0A4Q1CCM6</accession>
<dbReference type="InterPro" id="IPR000849">
    <property type="entry name" value="Sugar_P_transporter"/>
</dbReference>
<evidence type="ECO:0000256" key="4">
    <source>
        <dbReference type="ARBA" id="ARBA00022692"/>
    </source>
</evidence>
<feature type="transmembrane region" description="Helical" evidence="8">
    <location>
        <begin position="275"/>
        <end position="295"/>
    </location>
</feature>
<dbReference type="EMBL" id="SDHX01000001">
    <property type="protein sequence ID" value="RXK56884.1"/>
    <property type="molecule type" value="Genomic_DNA"/>
</dbReference>
<feature type="transmembrane region" description="Helical" evidence="8">
    <location>
        <begin position="316"/>
        <end position="335"/>
    </location>
</feature>
<evidence type="ECO:0000256" key="6">
    <source>
        <dbReference type="ARBA" id="ARBA00023136"/>
    </source>
</evidence>
<keyword evidence="2" id="KW-0813">Transport</keyword>
<evidence type="ECO:0000256" key="2">
    <source>
        <dbReference type="ARBA" id="ARBA00022448"/>
    </source>
</evidence>
<evidence type="ECO:0000256" key="3">
    <source>
        <dbReference type="ARBA" id="ARBA00022475"/>
    </source>
</evidence>
<organism evidence="10 11">
    <name type="scientific">Oleiharenicola lentus</name>
    <dbReference type="NCBI Taxonomy" id="2508720"/>
    <lineage>
        <taxon>Bacteria</taxon>
        <taxon>Pseudomonadati</taxon>
        <taxon>Verrucomicrobiota</taxon>
        <taxon>Opitutia</taxon>
        <taxon>Opitutales</taxon>
        <taxon>Opitutaceae</taxon>
        <taxon>Oleiharenicola</taxon>
    </lineage>
</organism>
<feature type="transmembrane region" description="Helical" evidence="8">
    <location>
        <begin position="341"/>
        <end position="360"/>
    </location>
</feature>
<evidence type="ECO:0000256" key="8">
    <source>
        <dbReference type="SAM" id="Phobius"/>
    </source>
</evidence>
<name>A0A4Q1CCM6_9BACT</name>
<evidence type="ECO:0000256" key="7">
    <source>
        <dbReference type="ARBA" id="ARBA00038514"/>
    </source>
</evidence>
<comment type="caution">
    <text evidence="10">The sequence shown here is derived from an EMBL/GenBank/DDBJ whole genome shotgun (WGS) entry which is preliminary data.</text>
</comment>
<feature type="transmembrane region" description="Helical" evidence="8">
    <location>
        <begin position="402"/>
        <end position="423"/>
    </location>
</feature>